<dbReference type="EMBL" id="AP021875">
    <property type="protein sequence ID" value="BBO78909.1"/>
    <property type="molecule type" value="Genomic_DNA"/>
</dbReference>
<evidence type="ECO:0000313" key="1">
    <source>
        <dbReference type="EMBL" id="BBO78909.1"/>
    </source>
</evidence>
<dbReference type="KEGG" id="dwd:DSCW_63260"/>
<proteinExistence type="predicted"/>
<keyword evidence="2" id="KW-1185">Reference proteome</keyword>
<protein>
    <submittedName>
        <fullName evidence="1">Uncharacterized protein</fullName>
    </submittedName>
</protein>
<dbReference type="RefSeq" id="WP_155307492.1">
    <property type="nucleotide sequence ID" value="NZ_AP021875.1"/>
</dbReference>
<sequence length="60" mass="6607">MKPSTPDLPLEGTITARQCECCGHHEIGIVTRSGEYFSLSPGMRVTITEAKDRPDEDTKT</sequence>
<reference evidence="1 2" key="1">
    <citation type="submission" date="2019-11" db="EMBL/GenBank/DDBJ databases">
        <title>Comparative genomics of hydrocarbon-degrading Desulfosarcina strains.</title>
        <authorList>
            <person name="Watanabe M."/>
            <person name="Kojima H."/>
            <person name="Fukui M."/>
        </authorList>
    </citation>
    <scope>NUCLEOTIDE SEQUENCE [LARGE SCALE GENOMIC DNA]</scope>
    <source>
        <strain evidence="1 2">PP31</strain>
    </source>
</reference>
<dbReference type="Proteomes" id="UP000427769">
    <property type="component" value="Chromosome"/>
</dbReference>
<dbReference type="OrthoDB" id="9926306at2"/>
<evidence type="ECO:0000313" key="2">
    <source>
        <dbReference type="Proteomes" id="UP000427769"/>
    </source>
</evidence>
<gene>
    <name evidence="1" type="ORF">DSCW_63260</name>
</gene>
<organism evidence="1 2">
    <name type="scientific">Desulfosarcina widdelii</name>
    <dbReference type="NCBI Taxonomy" id="947919"/>
    <lineage>
        <taxon>Bacteria</taxon>
        <taxon>Pseudomonadati</taxon>
        <taxon>Thermodesulfobacteriota</taxon>
        <taxon>Desulfobacteria</taxon>
        <taxon>Desulfobacterales</taxon>
        <taxon>Desulfosarcinaceae</taxon>
        <taxon>Desulfosarcina</taxon>
    </lineage>
</organism>
<accession>A0A5K7ZFI3</accession>
<dbReference type="AlphaFoldDB" id="A0A5K7ZFI3"/>
<name>A0A5K7ZFI3_9BACT</name>